<protein>
    <submittedName>
        <fullName evidence="5">Uncharacterized protein</fullName>
    </submittedName>
</protein>
<evidence type="ECO:0000256" key="3">
    <source>
        <dbReference type="ARBA" id="ARBA00023315"/>
    </source>
</evidence>
<feature type="region of interest" description="Disordered" evidence="4">
    <location>
        <begin position="169"/>
        <end position="188"/>
    </location>
</feature>
<keyword evidence="6" id="KW-1185">Reference proteome</keyword>
<dbReference type="Gene3D" id="3.30.559.10">
    <property type="entry name" value="Chloramphenicol acetyltransferase-like domain"/>
    <property type="match status" value="1"/>
</dbReference>
<organism evidence="5 6">
    <name type="scientific">Marchantia polymorpha</name>
    <name type="common">Common liverwort</name>
    <name type="synonym">Marchantia aquatica</name>
    <dbReference type="NCBI Taxonomy" id="3197"/>
    <lineage>
        <taxon>Eukaryota</taxon>
        <taxon>Viridiplantae</taxon>
        <taxon>Streptophyta</taxon>
        <taxon>Embryophyta</taxon>
        <taxon>Marchantiophyta</taxon>
        <taxon>Marchantiopsida</taxon>
        <taxon>Marchantiidae</taxon>
        <taxon>Marchantiales</taxon>
        <taxon>Marchantiaceae</taxon>
        <taxon>Marchantia</taxon>
    </lineage>
</organism>
<keyword evidence="2" id="KW-0808">Transferase</keyword>
<gene>
    <name evidence="5" type="ORF">MARPO_0008s0202</name>
</gene>
<evidence type="ECO:0000313" key="6">
    <source>
        <dbReference type="Proteomes" id="UP000244005"/>
    </source>
</evidence>
<sequence length="188" mass="20889">MDGENTVSVPELQPTQLLRDVVISKIVPSSVTEHPKAFDPCIYDLNTFDSYVTVLYLYKLEDARPSTFAQFVDVVKVSLSRVLTLYFPLAGKWVVTEDASLRKLICNDEGAVFVQAAVDDQMRRFFNPADFKPPGELIGEFAVPGFVVADVHKTPENKEWPCLIVQVSTQADPPSRRQPAAAAEMNSP</sequence>
<dbReference type="Proteomes" id="UP000244005">
    <property type="component" value="Unassembled WGS sequence"/>
</dbReference>
<dbReference type="GO" id="GO:0016746">
    <property type="term" value="F:acyltransferase activity"/>
    <property type="evidence" value="ECO:0007669"/>
    <property type="project" value="UniProtKB-KW"/>
</dbReference>
<accession>A0A2R6XMY0</accession>
<dbReference type="PANTHER" id="PTHR31623">
    <property type="entry name" value="F21J9.9"/>
    <property type="match status" value="1"/>
</dbReference>
<comment type="similarity">
    <text evidence="1">Belongs to the plant acyltransferase family.</text>
</comment>
<dbReference type="OrthoDB" id="1932220at2759"/>
<evidence type="ECO:0000313" key="5">
    <source>
        <dbReference type="EMBL" id="PTQ47451.1"/>
    </source>
</evidence>
<dbReference type="AlphaFoldDB" id="A0A2R6XMY0"/>
<name>A0A2R6XMY0_MARPO</name>
<dbReference type="Pfam" id="PF02458">
    <property type="entry name" value="Transferase"/>
    <property type="match status" value="1"/>
</dbReference>
<dbReference type="Gramene" id="Mp8g10200.1">
    <property type="protein sequence ID" value="Mp8g10200.1.cds1"/>
    <property type="gene ID" value="Mp8g10200"/>
</dbReference>
<reference evidence="6" key="1">
    <citation type="journal article" date="2017" name="Cell">
        <title>Insights into land plant evolution garnered from the Marchantia polymorpha genome.</title>
        <authorList>
            <person name="Bowman J.L."/>
            <person name="Kohchi T."/>
            <person name="Yamato K.T."/>
            <person name="Jenkins J."/>
            <person name="Shu S."/>
            <person name="Ishizaki K."/>
            <person name="Yamaoka S."/>
            <person name="Nishihama R."/>
            <person name="Nakamura Y."/>
            <person name="Berger F."/>
            <person name="Adam C."/>
            <person name="Aki S.S."/>
            <person name="Althoff F."/>
            <person name="Araki T."/>
            <person name="Arteaga-Vazquez M.A."/>
            <person name="Balasubrmanian S."/>
            <person name="Barry K."/>
            <person name="Bauer D."/>
            <person name="Boehm C.R."/>
            <person name="Briginshaw L."/>
            <person name="Caballero-Perez J."/>
            <person name="Catarino B."/>
            <person name="Chen F."/>
            <person name="Chiyoda S."/>
            <person name="Chovatia M."/>
            <person name="Davies K.M."/>
            <person name="Delmans M."/>
            <person name="Demura T."/>
            <person name="Dierschke T."/>
            <person name="Dolan L."/>
            <person name="Dorantes-Acosta A.E."/>
            <person name="Eklund D.M."/>
            <person name="Florent S.N."/>
            <person name="Flores-Sandoval E."/>
            <person name="Fujiyama A."/>
            <person name="Fukuzawa H."/>
            <person name="Galik B."/>
            <person name="Grimanelli D."/>
            <person name="Grimwood J."/>
            <person name="Grossniklaus U."/>
            <person name="Hamada T."/>
            <person name="Haseloff J."/>
            <person name="Hetherington A.J."/>
            <person name="Higo A."/>
            <person name="Hirakawa Y."/>
            <person name="Hundley H.N."/>
            <person name="Ikeda Y."/>
            <person name="Inoue K."/>
            <person name="Inoue S.I."/>
            <person name="Ishida S."/>
            <person name="Jia Q."/>
            <person name="Kakita M."/>
            <person name="Kanazawa T."/>
            <person name="Kawai Y."/>
            <person name="Kawashima T."/>
            <person name="Kennedy M."/>
            <person name="Kinose K."/>
            <person name="Kinoshita T."/>
            <person name="Kohara Y."/>
            <person name="Koide E."/>
            <person name="Komatsu K."/>
            <person name="Kopischke S."/>
            <person name="Kubo M."/>
            <person name="Kyozuka J."/>
            <person name="Lagercrantz U."/>
            <person name="Lin S.S."/>
            <person name="Lindquist E."/>
            <person name="Lipzen A.M."/>
            <person name="Lu C.W."/>
            <person name="De Luna E."/>
            <person name="Martienssen R.A."/>
            <person name="Minamino N."/>
            <person name="Mizutani M."/>
            <person name="Mizutani M."/>
            <person name="Mochizuki N."/>
            <person name="Monte I."/>
            <person name="Mosher R."/>
            <person name="Nagasaki H."/>
            <person name="Nakagami H."/>
            <person name="Naramoto S."/>
            <person name="Nishitani K."/>
            <person name="Ohtani M."/>
            <person name="Okamoto T."/>
            <person name="Okumura M."/>
            <person name="Phillips J."/>
            <person name="Pollak B."/>
            <person name="Reinders A."/>
            <person name="Rovekamp M."/>
            <person name="Sano R."/>
            <person name="Sawa S."/>
            <person name="Schmid M.W."/>
            <person name="Shirakawa M."/>
            <person name="Solano R."/>
            <person name="Spunde A."/>
            <person name="Suetsugu N."/>
            <person name="Sugano S."/>
            <person name="Sugiyama A."/>
            <person name="Sun R."/>
            <person name="Suzuki Y."/>
            <person name="Takenaka M."/>
            <person name="Takezawa D."/>
            <person name="Tomogane H."/>
            <person name="Tsuzuki M."/>
            <person name="Ueda T."/>
            <person name="Umeda M."/>
            <person name="Ward J.M."/>
            <person name="Watanabe Y."/>
            <person name="Yazaki K."/>
            <person name="Yokoyama R."/>
            <person name="Yoshitake Y."/>
            <person name="Yotsui I."/>
            <person name="Zachgo S."/>
            <person name="Schmutz J."/>
        </authorList>
    </citation>
    <scope>NUCLEOTIDE SEQUENCE [LARGE SCALE GENOMIC DNA]</scope>
    <source>
        <strain evidence="6">Tak-1</strain>
    </source>
</reference>
<dbReference type="InterPro" id="IPR023213">
    <property type="entry name" value="CAT-like_dom_sf"/>
</dbReference>
<dbReference type="EMBL" id="KZ772680">
    <property type="protein sequence ID" value="PTQ47451.1"/>
    <property type="molecule type" value="Genomic_DNA"/>
</dbReference>
<evidence type="ECO:0000256" key="4">
    <source>
        <dbReference type="SAM" id="MobiDB-lite"/>
    </source>
</evidence>
<dbReference type="PANTHER" id="PTHR31623:SF110">
    <property type="entry name" value="VINORINE SYNTHASE-LIKE"/>
    <property type="match status" value="1"/>
</dbReference>
<keyword evidence="3" id="KW-0012">Acyltransferase</keyword>
<evidence type="ECO:0000256" key="1">
    <source>
        <dbReference type="ARBA" id="ARBA00009861"/>
    </source>
</evidence>
<evidence type="ECO:0000256" key="2">
    <source>
        <dbReference type="ARBA" id="ARBA00022679"/>
    </source>
</evidence>
<proteinExistence type="inferred from homology"/>